<protein>
    <submittedName>
        <fullName evidence="5">TonB-dependent Receptor Plug Domain</fullName>
    </submittedName>
</protein>
<evidence type="ECO:0000313" key="5">
    <source>
        <dbReference type="EMBL" id="SMD38397.1"/>
    </source>
</evidence>
<feature type="chain" id="PRO_5012280685" evidence="4">
    <location>
        <begin position="20"/>
        <end position="780"/>
    </location>
</feature>
<keyword evidence="2" id="KW-0472">Membrane</keyword>
<evidence type="ECO:0000313" key="6">
    <source>
        <dbReference type="Proteomes" id="UP000192472"/>
    </source>
</evidence>
<dbReference type="AlphaFoldDB" id="A0A1W2GP37"/>
<keyword evidence="6" id="KW-1185">Reference proteome</keyword>
<dbReference type="Gene3D" id="2.60.40.1120">
    <property type="entry name" value="Carboxypeptidase-like, regulatory domain"/>
    <property type="match status" value="1"/>
</dbReference>
<dbReference type="STRING" id="692418.SAMN04488029_3784"/>
<dbReference type="Pfam" id="PF13715">
    <property type="entry name" value="CarbopepD_reg_2"/>
    <property type="match status" value="1"/>
</dbReference>
<feature type="signal peptide" evidence="4">
    <location>
        <begin position="1"/>
        <end position="19"/>
    </location>
</feature>
<dbReference type="SUPFAM" id="SSF49464">
    <property type="entry name" value="Carboxypeptidase regulatory domain-like"/>
    <property type="match status" value="1"/>
</dbReference>
<dbReference type="Gene3D" id="2.40.170.20">
    <property type="entry name" value="TonB-dependent receptor, beta-barrel domain"/>
    <property type="match status" value="1"/>
</dbReference>
<name>A0A1W2GP37_REIFA</name>
<dbReference type="InterPro" id="IPR008969">
    <property type="entry name" value="CarboxyPept-like_regulatory"/>
</dbReference>
<comment type="subcellular location">
    <subcellularLocation>
        <location evidence="1">Cell outer membrane</location>
    </subcellularLocation>
</comment>
<dbReference type="SUPFAM" id="SSF56935">
    <property type="entry name" value="Porins"/>
    <property type="match status" value="1"/>
</dbReference>
<gene>
    <name evidence="5" type="ORF">SAMN04488029_3784</name>
</gene>
<dbReference type="OrthoDB" id="9804995at2"/>
<sequence>MNRTFIIIFILFNALTAQTQDMTQTVRGVIEDQDTKMPLIGATIQIIGSDPLVGTISDMEGHFRIENVPVGRVSLKINFIGFEERIIPNLLVNSAKEVVLQVLLVESVDNLDEVVITAKKNKAEVLNEMSLVSARSFSVEETKRFAGSFADPARMVSSFAGVTNQPEGNNDIIVRGNSPRGILWRLEGIEIPNPNHFANEGATGGPINALNGNMLSDSDFMSGAFSPEYGNALSGVFDMKLKKGNNETREYTATASTLGLDFAAEGPFKEGYNGSYLANYRYSSLAIIDQLGVVDFGGVPKYQDLSFKIHLPINQSHIISAFGLGGISSITAETKFEDEDEVLGKSVFGADMGVVGITHNYLINERSFLKSSVSASGTRLESTDDLPDENDGFYEAQHSNFTKSALKFATTFNHKFSAKHKLETGVIYTQLKYDMVENAWNFERDRMETVLDDKGGSYTMQAFANWKYRITKDLTLSSGMHYMHFGLNGAYSVEPRAALKWVVTDRQAFTVGFGLHSKVESLAVYLGKQEAIDGSLSMPNKALGLSKAAHYVLGYDQSLGANTHLKIETYYQQLYDVPIEHEPKSTYSLLNASDDFSNRVLNNDGTGKNYGLELTLEQYLHKGFYYMATGSVYESKYTAMDGIERKTAFAGNYAFNLLGGKEWKIGKPDKNKVLFINTKVSLLGGKRYTPIDLAASQALGDEVRVEDQPFSARSSDIFIMNFAIGTRRNKKSTTREFKIDIQNMTNNQAVVNQYYVHGNGKIMELKQLPLFPTISYTYSF</sequence>
<keyword evidence="5" id="KW-0675">Receptor</keyword>
<organism evidence="5 6">
    <name type="scientific">Reichenbachiella faecimaris</name>
    <dbReference type="NCBI Taxonomy" id="692418"/>
    <lineage>
        <taxon>Bacteria</taxon>
        <taxon>Pseudomonadati</taxon>
        <taxon>Bacteroidota</taxon>
        <taxon>Cytophagia</taxon>
        <taxon>Cytophagales</taxon>
        <taxon>Reichenbachiellaceae</taxon>
        <taxon>Reichenbachiella</taxon>
    </lineage>
</organism>
<reference evidence="5 6" key="1">
    <citation type="submission" date="2017-04" db="EMBL/GenBank/DDBJ databases">
        <authorList>
            <person name="Afonso C.L."/>
            <person name="Miller P.J."/>
            <person name="Scott M.A."/>
            <person name="Spackman E."/>
            <person name="Goraichik I."/>
            <person name="Dimitrov K.M."/>
            <person name="Suarez D.L."/>
            <person name="Swayne D.E."/>
        </authorList>
    </citation>
    <scope>NUCLEOTIDE SEQUENCE [LARGE SCALE GENOMIC DNA]</scope>
    <source>
        <strain evidence="5 6">DSM 26133</strain>
    </source>
</reference>
<dbReference type="EMBL" id="FWYF01000004">
    <property type="protein sequence ID" value="SMD38397.1"/>
    <property type="molecule type" value="Genomic_DNA"/>
</dbReference>
<evidence type="ECO:0000256" key="1">
    <source>
        <dbReference type="ARBA" id="ARBA00004442"/>
    </source>
</evidence>
<accession>A0A1W2GP37</accession>
<dbReference type="InterPro" id="IPR037066">
    <property type="entry name" value="Plug_dom_sf"/>
</dbReference>
<proteinExistence type="predicted"/>
<dbReference type="GO" id="GO:0009279">
    <property type="term" value="C:cell outer membrane"/>
    <property type="evidence" value="ECO:0007669"/>
    <property type="project" value="UniProtKB-SubCell"/>
</dbReference>
<evidence type="ECO:0000256" key="2">
    <source>
        <dbReference type="ARBA" id="ARBA00023136"/>
    </source>
</evidence>
<dbReference type="InterPro" id="IPR036942">
    <property type="entry name" value="Beta-barrel_TonB_sf"/>
</dbReference>
<evidence type="ECO:0000256" key="4">
    <source>
        <dbReference type="SAM" id="SignalP"/>
    </source>
</evidence>
<dbReference type="Proteomes" id="UP000192472">
    <property type="component" value="Unassembled WGS sequence"/>
</dbReference>
<keyword evidence="4" id="KW-0732">Signal</keyword>
<dbReference type="Gene3D" id="2.170.130.10">
    <property type="entry name" value="TonB-dependent receptor, plug domain"/>
    <property type="match status" value="1"/>
</dbReference>
<keyword evidence="3" id="KW-0998">Cell outer membrane</keyword>
<evidence type="ECO:0000256" key="3">
    <source>
        <dbReference type="ARBA" id="ARBA00023237"/>
    </source>
</evidence>